<dbReference type="EMBL" id="PDNC01000037">
    <property type="protein sequence ID" value="PGH04560.1"/>
    <property type="molecule type" value="Genomic_DNA"/>
</dbReference>
<evidence type="ECO:0000256" key="1">
    <source>
        <dbReference type="SAM" id="MobiDB-lite"/>
    </source>
</evidence>
<comment type="caution">
    <text evidence="2">The sequence shown here is derived from an EMBL/GenBank/DDBJ whole genome shotgun (WGS) entry which is preliminary data.</text>
</comment>
<evidence type="ECO:0000313" key="2">
    <source>
        <dbReference type="EMBL" id="PGH04560.1"/>
    </source>
</evidence>
<keyword evidence="3" id="KW-1185">Reference proteome</keyword>
<dbReference type="OrthoDB" id="5835829at2759"/>
<sequence>MLQQRIPQPMDARAILLHHCIAGNVQARRMPASSHERMLDDHCYDIVPKIITGTPKYGAKLPSSKILACEPAPDILLDIAAEGDITTSVILASWLGRMDRMHVSTSARLRLRPNGYQGSWKSGRTSSGVDLLKLVVEDGALEVLRGIGEQRRVIIQKVGMEISGLRGLHGEQSIKFIRSPEKTRSPTVTGDSPSCPLSSY</sequence>
<reference evidence="2 3" key="1">
    <citation type="submission" date="2017-10" db="EMBL/GenBank/DDBJ databases">
        <title>Comparative genomics in systemic dimorphic fungi from Ajellomycetaceae.</title>
        <authorList>
            <person name="Munoz J.F."/>
            <person name="Mcewen J.G."/>
            <person name="Clay O.K."/>
            <person name="Cuomo C.A."/>
        </authorList>
    </citation>
    <scope>NUCLEOTIDE SEQUENCE [LARGE SCALE GENOMIC DNA]</scope>
    <source>
        <strain evidence="2 3">UAMH130</strain>
    </source>
</reference>
<feature type="region of interest" description="Disordered" evidence="1">
    <location>
        <begin position="180"/>
        <end position="200"/>
    </location>
</feature>
<dbReference type="Proteomes" id="UP000224080">
    <property type="component" value="Unassembled WGS sequence"/>
</dbReference>
<accession>A0A2B7X6Q8</accession>
<proteinExistence type="predicted"/>
<dbReference type="AlphaFoldDB" id="A0A2B7X6Q8"/>
<gene>
    <name evidence="2" type="ORF">GX51_03391</name>
</gene>
<feature type="compositionally biased region" description="Polar residues" evidence="1">
    <location>
        <begin position="185"/>
        <end position="200"/>
    </location>
</feature>
<name>A0A2B7X6Q8_9EURO</name>
<organism evidence="2 3">
    <name type="scientific">Blastomyces parvus</name>
    <dbReference type="NCBI Taxonomy" id="2060905"/>
    <lineage>
        <taxon>Eukaryota</taxon>
        <taxon>Fungi</taxon>
        <taxon>Dikarya</taxon>
        <taxon>Ascomycota</taxon>
        <taxon>Pezizomycotina</taxon>
        <taxon>Eurotiomycetes</taxon>
        <taxon>Eurotiomycetidae</taxon>
        <taxon>Onygenales</taxon>
        <taxon>Ajellomycetaceae</taxon>
        <taxon>Blastomyces</taxon>
    </lineage>
</organism>
<evidence type="ECO:0000313" key="3">
    <source>
        <dbReference type="Proteomes" id="UP000224080"/>
    </source>
</evidence>
<protein>
    <submittedName>
        <fullName evidence="2">Uncharacterized protein</fullName>
    </submittedName>
</protein>